<name>A0A1V6NVF7_9EURO</name>
<dbReference type="PANTHER" id="PTHR19303:SF62">
    <property type="entry name" value="HTH CENPB-TYPE DOMAIN-CONTAINING PROTEIN-RELATED"/>
    <property type="match status" value="1"/>
</dbReference>
<dbReference type="InterPro" id="IPR009081">
    <property type="entry name" value="PP-bd_ACP"/>
</dbReference>
<feature type="non-terminal residue" evidence="5">
    <location>
        <position position="1"/>
    </location>
</feature>
<comment type="caution">
    <text evidence="5">The sequence shown here is derived from an EMBL/GenBank/DDBJ whole genome shotgun (WGS) entry which is preliminary data.</text>
</comment>
<dbReference type="Pfam" id="PF00550">
    <property type="entry name" value="PP-binding"/>
    <property type="match status" value="1"/>
</dbReference>
<accession>A0A1V6NVF7</accession>
<feature type="domain" description="HTH CENPB-type" evidence="4">
    <location>
        <begin position="534"/>
        <end position="606"/>
    </location>
</feature>
<dbReference type="Pfam" id="PF07993">
    <property type="entry name" value="NAD_binding_4"/>
    <property type="match status" value="1"/>
</dbReference>
<protein>
    <recommendedName>
        <fullName evidence="7">HTH CENPB-type domain-containing protein</fullName>
    </recommendedName>
</protein>
<keyword evidence="1" id="KW-0238">DNA-binding</keyword>
<dbReference type="Pfam" id="PF23562">
    <property type="entry name" value="AMP-binding_C_3"/>
    <property type="match status" value="1"/>
</dbReference>
<dbReference type="GO" id="GO:0005634">
    <property type="term" value="C:nucleus"/>
    <property type="evidence" value="ECO:0007669"/>
    <property type="project" value="TreeGrafter"/>
</dbReference>
<dbReference type="InterPro" id="IPR006600">
    <property type="entry name" value="HTH_CenpB_DNA-bd_dom"/>
</dbReference>
<feature type="region of interest" description="Disordered" evidence="2">
    <location>
        <begin position="874"/>
        <end position="920"/>
    </location>
</feature>
<dbReference type="InterPro" id="IPR036291">
    <property type="entry name" value="NAD(P)-bd_dom_sf"/>
</dbReference>
<dbReference type="InterPro" id="IPR036397">
    <property type="entry name" value="RNaseH_sf"/>
</dbReference>
<evidence type="ECO:0008006" key="7">
    <source>
        <dbReference type="Google" id="ProtNLM"/>
    </source>
</evidence>
<gene>
    <name evidence="5" type="ORF">PENANT_c296G07986</name>
</gene>
<dbReference type="STRING" id="416450.A0A1V6NVF7"/>
<feature type="non-terminal residue" evidence="5">
    <location>
        <position position="992"/>
    </location>
</feature>
<evidence type="ECO:0000259" key="4">
    <source>
        <dbReference type="PROSITE" id="PS51253"/>
    </source>
</evidence>
<dbReference type="Gene3D" id="3.30.420.10">
    <property type="entry name" value="Ribonuclease H-like superfamily/Ribonuclease H"/>
    <property type="match status" value="1"/>
</dbReference>
<dbReference type="EMBL" id="MDYN01000296">
    <property type="protein sequence ID" value="OQD68713.1"/>
    <property type="molecule type" value="Genomic_DNA"/>
</dbReference>
<dbReference type="Proteomes" id="UP000191672">
    <property type="component" value="Unassembled WGS sequence"/>
</dbReference>
<feature type="compositionally biased region" description="Basic residues" evidence="2">
    <location>
        <begin position="957"/>
        <end position="969"/>
    </location>
</feature>
<dbReference type="SUPFAM" id="SSF51735">
    <property type="entry name" value="NAD(P)-binding Rossmann-fold domains"/>
    <property type="match status" value="1"/>
</dbReference>
<dbReference type="Gene3D" id="3.40.50.720">
    <property type="entry name" value="NAD(P)-binding Rossmann-like Domain"/>
    <property type="match status" value="1"/>
</dbReference>
<organism evidence="5 6">
    <name type="scientific">Penicillium antarcticum</name>
    <dbReference type="NCBI Taxonomy" id="416450"/>
    <lineage>
        <taxon>Eukaryota</taxon>
        <taxon>Fungi</taxon>
        <taxon>Dikarya</taxon>
        <taxon>Ascomycota</taxon>
        <taxon>Pezizomycotina</taxon>
        <taxon>Eurotiomycetes</taxon>
        <taxon>Eurotiomycetidae</taxon>
        <taxon>Eurotiales</taxon>
        <taxon>Aspergillaceae</taxon>
        <taxon>Penicillium</taxon>
    </lineage>
</organism>
<reference evidence="6" key="1">
    <citation type="journal article" date="2017" name="Nat. Microbiol.">
        <title>Global analysis of biosynthetic gene clusters reveals vast potential of secondary metabolite production in Penicillium species.</title>
        <authorList>
            <person name="Nielsen J.C."/>
            <person name="Grijseels S."/>
            <person name="Prigent S."/>
            <person name="Ji B."/>
            <person name="Dainat J."/>
            <person name="Nielsen K.F."/>
            <person name="Frisvad J.C."/>
            <person name="Workman M."/>
            <person name="Nielsen J."/>
        </authorList>
    </citation>
    <scope>NUCLEOTIDE SEQUENCE [LARGE SCALE GENOMIC DNA]</scope>
    <source>
        <strain evidence="6">IBT 31811</strain>
    </source>
</reference>
<feature type="compositionally biased region" description="Low complexity" evidence="2">
    <location>
        <begin position="881"/>
        <end position="894"/>
    </location>
</feature>
<dbReference type="PROSITE" id="PS50075">
    <property type="entry name" value="CARRIER"/>
    <property type="match status" value="1"/>
</dbReference>
<dbReference type="Pfam" id="PF03221">
    <property type="entry name" value="HTH_Tnp_Tc5"/>
    <property type="match status" value="1"/>
</dbReference>
<dbReference type="GO" id="GO:0003677">
    <property type="term" value="F:DNA binding"/>
    <property type="evidence" value="ECO:0007669"/>
    <property type="project" value="UniProtKB-KW"/>
</dbReference>
<keyword evidence="6" id="KW-1185">Reference proteome</keyword>
<dbReference type="GO" id="GO:0044550">
    <property type="term" value="P:secondary metabolite biosynthetic process"/>
    <property type="evidence" value="ECO:0007669"/>
    <property type="project" value="UniProtKB-ARBA"/>
</dbReference>
<dbReference type="InterPro" id="IPR013120">
    <property type="entry name" value="FAR_NAD-bd"/>
</dbReference>
<feature type="domain" description="Carrier" evidence="3">
    <location>
        <begin position="110"/>
        <end position="189"/>
    </location>
</feature>
<evidence type="ECO:0000259" key="3">
    <source>
        <dbReference type="PROSITE" id="PS50075"/>
    </source>
</evidence>
<dbReference type="AlphaFoldDB" id="A0A1V6NVF7"/>
<feature type="region of interest" description="Disordered" evidence="2">
    <location>
        <begin position="949"/>
        <end position="992"/>
    </location>
</feature>
<dbReference type="InterPro" id="IPR050863">
    <property type="entry name" value="CenT-Element_Derived"/>
</dbReference>
<dbReference type="Pfam" id="PF03184">
    <property type="entry name" value="DDE_1"/>
    <property type="match status" value="1"/>
</dbReference>
<proteinExistence type="predicted"/>
<sequence>QHPLVHEAVMVGVGKATPGLLVLRSEEAESDPLPDEDYLDAIWPSIEEANCQAEVFAQISRDMVAILPYTAKFPRTDKGSMIRAQVYQQYAELIETLYTTEARPNGGLQVGLAETQSHLLQLCWDELGISISSVDADLFSEGVDSLKAMHLRRLILQQFRFDPCHSPSPNSVFEMGTLSQLALYICALQSRDSLSTAEDSILLMDNLVKKYSSFRKHLPCPETPRRTRTVLLTGATGSVGAHVLFELLNDDSVSTVYCLTRRASPLKAVRGSLFERGLLLSPEQTTKVVALNGALDQPDFSLDPVGKAFHRMLDSVSLIIHTAWPVNFNLPLAQFEPHLRGLYNLITFSLSVRRREPAVMLFCSSIYTALGASSATIEEQAVDLNSALMGYGQSKLVGERMVSLARRSGARTYSLRIGHVSGHSKKGLWSDSEAIPLLIRSALTLRALPELHQNCSWLPVDKLATVMLELAESCSAPECGVGPSRASGTSGVTYVDDSIYNNGRITTIAAAARSFDVPRTTLADRMKGIPNLYEARGTGHKFTQLEEESIQDWLISMDQRGAALTIAMLRDMANLLLEHRGDNAPQTVGKNWPTQYIKRHPELTTRFSRKYDYKRALMEDPNTIIEWFNLVEKTIAQYGITSDDIYNFDESGFAMGISATTKVITQSFYTGRRGVLQPGNREWVTVIESICASGRALPPYVIFKGKHFMVRWFDDLPKHWALNVSPNGWTSNEIGVDWLQKHFIPHTISQTKGKHRLLVLDGHDSHLTATFDKICQENNIIPICMPPHASHLLQPLDVGCFAVLKRSYGTRVAEYTRLGIDSIEKDDFLDIFPAARDDSFKEFIVQNAFAATGLVPLDPDRVLSKLNIRLQSPPLQERPVSQGSTSGSNISTGIPRTTKQLEKRKSRLNSGLSSAADKISSPTKRDLQQFYDMSVKLVHEHILMRDEIKRLREGNRKQTKKRERSKKRMPNIGSLTEVLDPTTNVGGEGGVG</sequence>
<dbReference type="PANTHER" id="PTHR19303">
    <property type="entry name" value="TRANSPOSON"/>
    <property type="match status" value="1"/>
</dbReference>
<evidence type="ECO:0000313" key="5">
    <source>
        <dbReference type="EMBL" id="OQD68713.1"/>
    </source>
</evidence>
<dbReference type="SUPFAM" id="SSF47336">
    <property type="entry name" value="ACP-like"/>
    <property type="match status" value="1"/>
</dbReference>
<dbReference type="InterPro" id="IPR036736">
    <property type="entry name" value="ACP-like_sf"/>
</dbReference>
<evidence type="ECO:0000256" key="1">
    <source>
        <dbReference type="ARBA" id="ARBA00023125"/>
    </source>
</evidence>
<evidence type="ECO:0000313" key="6">
    <source>
        <dbReference type="Proteomes" id="UP000191672"/>
    </source>
</evidence>
<dbReference type="InterPro" id="IPR004875">
    <property type="entry name" value="DDE_SF_endonuclease_dom"/>
</dbReference>
<dbReference type="PROSITE" id="PS51253">
    <property type="entry name" value="HTH_CENPB"/>
    <property type="match status" value="1"/>
</dbReference>
<evidence type="ECO:0000256" key="2">
    <source>
        <dbReference type="SAM" id="MobiDB-lite"/>
    </source>
</evidence>